<dbReference type="InterPro" id="IPR028098">
    <property type="entry name" value="Glyco_trans_4-like_N"/>
</dbReference>
<dbReference type="InterPro" id="IPR001296">
    <property type="entry name" value="Glyco_trans_1"/>
</dbReference>
<evidence type="ECO:0000259" key="1">
    <source>
        <dbReference type="Pfam" id="PF00534"/>
    </source>
</evidence>
<dbReference type="Gene3D" id="3.40.50.2000">
    <property type="entry name" value="Glycogen Phosphorylase B"/>
    <property type="match status" value="2"/>
</dbReference>
<feature type="domain" description="Glycosyl transferase family 1" evidence="1">
    <location>
        <begin position="182"/>
        <end position="345"/>
    </location>
</feature>
<dbReference type="CDD" id="cd03801">
    <property type="entry name" value="GT4_PimA-like"/>
    <property type="match status" value="1"/>
</dbReference>
<sequence length="375" mass="40991">MNFPHILHSEAAVGWGGQEIRVFQETQLLLEKGCRVDIVCRKNSPLAKRCESLSDPGFHYFSRAMDKAFNPSALAGVYRLLKKLKPDIVHTHSSIDSWQFSIAARLLGIPVVRSRHVSLPIRDFFPNNWLYSKAPDHIITSGEAISDLVRRVKGVRPENVSSVSAGVDLKRFDFHLSGGCVRQELGLQAGQPLIGKVGVIRGWKGHDHFLEAIPLIQKQIPNARFVMAGDGPGFDEIKRKTESRGLGAVATMLGHREDVPEIMAACEVLVLASTSGEGTPQVIPQAFAMKTPMVASRIGSTESLLGDGERGILVAPGKADEIAEGVCRLIAQPGLAEELAAKAYQYCLRELTAEKMILDTLQVYNKVLDSRSALP</sequence>
<evidence type="ECO:0000259" key="2">
    <source>
        <dbReference type="Pfam" id="PF13439"/>
    </source>
</evidence>
<dbReference type="Pfam" id="PF00534">
    <property type="entry name" value="Glycos_transf_1"/>
    <property type="match status" value="1"/>
</dbReference>
<proteinExistence type="predicted"/>
<dbReference type="PANTHER" id="PTHR45947">
    <property type="entry name" value="SULFOQUINOVOSYL TRANSFERASE SQD2"/>
    <property type="match status" value="1"/>
</dbReference>
<dbReference type="InterPro" id="IPR050194">
    <property type="entry name" value="Glycosyltransferase_grp1"/>
</dbReference>
<evidence type="ECO:0000313" key="3">
    <source>
        <dbReference type="EMBL" id="QPJ65201.1"/>
    </source>
</evidence>
<dbReference type="EMBL" id="CP048620">
    <property type="protein sequence ID" value="QPJ65201.1"/>
    <property type="molecule type" value="Genomic_DNA"/>
</dbReference>
<dbReference type="SUPFAM" id="SSF53756">
    <property type="entry name" value="UDP-Glycosyltransferase/glycogen phosphorylase"/>
    <property type="match status" value="1"/>
</dbReference>
<dbReference type="GO" id="GO:0016758">
    <property type="term" value="F:hexosyltransferase activity"/>
    <property type="evidence" value="ECO:0007669"/>
    <property type="project" value="TreeGrafter"/>
</dbReference>
<organism evidence="3 4">
    <name type="scientific">Candidatus Nitrohelix vancouverensis</name>
    <dbReference type="NCBI Taxonomy" id="2705534"/>
    <lineage>
        <taxon>Bacteria</taxon>
        <taxon>Pseudomonadati</taxon>
        <taxon>Nitrospinota/Tectimicrobiota group</taxon>
        <taxon>Nitrospinota</taxon>
        <taxon>Nitrospinia</taxon>
        <taxon>Nitrospinales</taxon>
        <taxon>Nitrospinaceae</taxon>
        <taxon>Candidatus Nitrohelix</taxon>
    </lineage>
</organism>
<dbReference type="PANTHER" id="PTHR45947:SF3">
    <property type="entry name" value="SULFOQUINOVOSYL TRANSFERASE SQD2"/>
    <property type="match status" value="1"/>
</dbReference>
<dbReference type="KEGG" id="nva:G3M78_07285"/>
<evidence type="ECO:0000313" key="4">
    <source>
        <dbReference type="Proteomes" id="UP000594464"/>
    </source>
</evidence>
<dbReference type="AlphaFoldDB" id="A0A7T0C2B3"/>
<dbReference type="Pfam" id="PF13439">
    <property type="entry name" value="Glyco_transf_4"/>
    <property type="match status" value="1"/>
</dbReference>
<reference evidence="4" key="1">
    <citation type="submission" date="2020-02" db="EMBL/GenBank/DDBJ databases">
        <title>Genomic and physiological characterization of two novel Nitrospinaceae genera.</title>
        <authorList>
            <person name="Mueller A.J."/>
            <person name="Jung M.-Y."/>
            <person name="Strachan C.R."/>
            <person name="Herbold C.W."/>
            <person name="Kirkegaard R.H."/>
            <person name="Daims H."/>
        </authorList>
    </citation>
    <scope>NUCLEOTIDE SEQUENCE [LARGE SCALE GENOMIC DNA]</scope>
</reference>
<accession>A0A7T0C2B3</accession>
<name>A0A7T0C2B3_9BACT</name>
<feature type="domain" description="Glycosyltransferase subfamily 4-like N-terminal" evidence="2">
    <location>
        <begin position="15"/>
        <end position="171"/>
    </location>
</feature>
<keyword evidence="3" id="KW-0808">Transferase</keyword>
<protein>
    <submittedName>
        <fullName evidence="3">Glycosyltransferase family 4 protein</fullName>
    </submittedName>
</protein>
<gene>
    <name evidence="3" type="ORF">G3M78_07285</name>
</gene>
<dbReference type="Proteomes" id="UP000594464">
    <property type="component" value="Chromosome"/>
</dbReference>